<dbReference type="GO" id="GO:0006352">
    <property type="term" value="P:DNA-templated transcription initiation"/>
    <property type="evidence" value="ECO:0007669"/>
    <property type="project" value="InterPro"/>
</dbReference>
<reference evidence="1 2" key="1">
    <citation type="submission" date="2019-03" db="EMBL/GenBank/DDBJ databases">
        <title>Genomics of glacier-inhabiting Cryobacterium strains.</title>
        <authorList>
            <person name="Liu Q."/>
            <person name="Xin Y.-H."/>
        </authorList>
    </citation>
    <scope>NUCLEOTIDE SEQUENCE [LARGE SCALE GENOMIC DNA]</scope>
    <source>
        <strain evidence="1 2">Hh14</strain>
    </source>
</reference>
<dbReference type="AlphaFoldDB" id="A0A4R9A2T1"/>
<dbReference type="InterPro" id="IPR013325">
    <property type="entry name" value="RNA_pol_sigma_r2"/>
</dbReference>
<dbReference type="Gene3D" id="1.10.1740.10">
    <property type="match status" value="1"/>
</dbReference>
<evidence type="ECO:0008006" key="3">
    <source>
        <dbReference type="Google" id="ProtNLM"/>
    </source>
</evidence>
<evidence type="ECO:0000313" key="1">
    <source>
        <dbReference type="EMBL" id="TFD51019.1"/>
    </source>
</evidence>
<dbReference type="Proteomes" id="UP000297447">
    <property type="component" value="Unassembled WGS sequence"/>
</dbReference>
<dbReference type="EMBL" id="SOHE01000038">
    <property type="protein sequence ID" value="TFD51019.1"/>
    <property type="molecule type" value="Genomic_DNA"/>
</dbReference>
<comment type="caution">
    <text evidence="1">The sequence shown here is derived from an EMBL/GenBank/DDBJ whole genome shotgun (WGS) entry which is preliminary data.</text>
</comment>
<dbReference type="OrthoDB" id="5117178at2"/>
<protein>
    <recommendedName>
        <fullName evidence="3">RNA polymerase sigma-70 region 2 domain-containing protein</fullName>
    </recommendedName>
</protein>
<name>A0A4R9A2T1_9MICO</name>
<keyword evidence="2" id="KW-1185">Reference proteome</keyword>
<evidence type="ECO:0000313" key="2">
    <source>
        <dbReference type="Proteomes" id="UP000297447"/>
    </source>
</evidence>
<sequence>MTAAETAPRSPGDGVGSHLLLERVAAGDARAFGTLYDAFVAETYAICLFNCANPSAADKAMIRTWIFVWSHAAALNEQVGSTQHIVLSTAWAVTSQQRRGPP</sequence>
<gene>
    <name evidence="1" type="ORF">E3T55_08200</name>
</gene>
<dbReference type="RefSeq" id="WP_134519086.1">
    <property type="nucleotide sequence ID" value="NZ_SOHE01000038.1"/>
</dbReference>
<dbReference type="GO" id="GO:0003700">
    <property type="term" value="F:DNA-binding transcription factor activity"/>
    <property type="evidence" value="ECO:0007669"/>
    <property type="project" value="InterPro"/>
</dbReference>
<organism evidence="1 2">
    <name type="scientific">Cryobacterium frigoriphilum</name>
    <dbReference type="NCBI Taxonomy" id="1259150"/>
    <lineage>
        <taxon>Bacteria</taxon>
        <taxon>Bacillati</taxon>
        <taxon>Actinomycetota</taxon>
        <taxon>Actinomycetes</taxon>
        <taxon>Micrococcales</taxon>
        <taxon>Microbacteriaceae</taxon>
        <taxon>Cryobacterium</taxon>
    </lineage>
</organism>
<dbReference type="SUPFAM" id="SSF88946">
    <property type="entry name" value="Sigma2 domain of RNA polymerase sigma factors"/>
    <property type="match status" value="1"/>
</dbReference>
<accession>A0A4R9A2T1</accession>
<proteinExistence type="predicted"/>